<evidence type="ECO:0000313" key="2">
    <source>
        <dbReference type="Proteomes" id="UP001364695"/>
    </source>
</evidence>
<dbReference type="Proteomes" id="UP001364695">
    <property type="component" value="Unassembled WGS sequence"/>
</dbReference>
<evidence type="ECO:0000313" key="1">
    <source>
        <dbReference type="EMBL" id="MEJ7138399.1"/>
    </source>
</evidence>
<reference evidence="1" key="1">
    <citation type="submission" date="2023-10" db="EMBL/GenBank/DDBJ databases">
        <title>Amphibacter perezi, gen. nov., sp. nov. a novel taxa of the family Comamonadaceae, class Betaproteobacteria isolated from the skin microbiota of Pelophylax perezi from different populations.</title>
        <authorList>
            <person name="Costa S."/>
            <person name="Proenca D.N."/>
            <person name="Lopes I."/>
            <person name="Morais P.V."/>
        </authorList>
    </citation>
    <scope>NUCLEOTIDE SEQUENCE</scope>
    <source>
        <strain evidence="1">SL12-8</strain>
    </source>
</reference>
<gene>
    <name evidence="1" type="ORF">RV045_08135</name>
</gene>
<protein>
    <submittedName>
        <fullName evidence="1">Uncharacterized protein</fullName>
    </submittedName>
</protein>
<proteinExistence type="predicted"/>
<comment type="caution">
    <text evidence="1">The sequence shown here is derived from an EMBL/GenBank/DDBJ whole genome shotgun (WGS) entry which is preliminary data.</text>
</comment>
<accession>A0ACC6P2F6</accession>
<organism evidence="1 2">
    <name type="scientific">Amphibiibacter pelophylacis</name>
    <dbReference type="NCBI Taxonomy" id="1799477"/>
    <lineage>
        <taxon>Bacteria</taxon>
        <taxon>Pseudomonadati</taxon>
        <taxon>Pseudomonadota</taxon>
        <taxon>Betaproteobacteria</taxon>
        <taxon>Burkholderiales</taxon>
        <taxon>Sphaerotilaceae</taxon>
        <taxon>Amphibiibacter</taxon>
    </lineage>
</organism>
<dbReference type="EMBL" id="JAWDIE010000010">
    <property type="protein sequence ID" value="MEJ7138399.1"/>
    <property type="molecule type" value="Genomic_DNA"/>
</dbReference>
<sequence length="89" mass="9577">MILDVAWHLAQWLWPVWFLAATLPLVARRLWPLALAHRTWGGLALACALAGMAVWAGGLAMLGYDGAMVSYLAVLAVMSGVLVLSMRTA</sequence>
<keyword evidence="2" id="KW-1185">Reference proteome</keyword>
<name>A0ACC6P2F6_9BURK</name>